<dbReference type="Gene3D" id="1.10.10.10">
    <property type="entry name" value="Winged helix-like DNA-binding domain superfamily/Winged helix DNA-binding domain"/>
    <property type="match status" value="1"/>
</dbReference>
<feature type="domain" description="PCI" evidence="1">
    <location>
        <begin position="209"/>
        <end position="396"/>
    </location>
</feature>
<protein>
    <submittedName>
        <fullName evidence="2">Predicted protein</fullName>
    </submittedName>
</protein>
<dbReference type="Proteomes" id="UP000001876">
    <property type="component" value="Unassembled WGS sequence"/>
</dbReference>
<keyword evidence="3" id="KW-1185">Reference proteome</keyword>
<dbReference type="PANTHER" id="PTHR12732">
    <property type="entry name" value="UNCHARACTERIZED PROTEASOME COMPONENT REGION PCI-CONTAINING"/>
    <property type="match status" value="1"/>
</dbReference>
<dbReference type="AlphaFoldDB" id="C1MSW3"/>
<dbReference type="GeneID" id="9684191"/>
<dbReference type="InterPro" id="IPR036388">
    <property type="entry name" value="WH-like_DNA-bd_sf"/>
</dbReference>
<proteinExistence type="predicted"/>
<dbReference type="EMBL" id="GG663739">
    <property type="protein sequence ID" value="EEH57207.1"/>
    <property type="molecule type" value="Genomic_DNA"/>
</dbReference>
<gene>
    <name evidence="2" type="ORF">MICPUCDRAFT_57847</name>
</gene>
<dbReference type="RefSeq" id="XP_003058752.1">
    <property type="nucleotide sequence ID" value="XM_003058706.1"/>
</dbReference>
<dbReference type="STRING" id="564608.C1MSW3"/>
<dbReference type="GO" id="GO:0000973">
    <property type="term" value="P:post-transcriptional tethering of RNA polymerase II gene DNA at nuclear periphery"/>
    <property type="evidence" value="ECO:0007669"/>
    <property type="project" value="TreeGrafter"/>
</dbReference>
<dbReference type="InterPro" id="IPR057985">
    <property type="entry name" value="TPR_PSMD3_N"/>
</dbReference>
<dbReference type="KEGG" id="mpp:MICPUCDRAFT_57847"/>
<dbReference type="Pfam" id="PF01399">
    <property type="entry name" value="PCI"/>
    <property type="match status" value="1"/>
</dbReference>
<dbReference type="InterPro" id="IPR000717">
    <property type="entry name" value="PCI_dom"/>
</dbReference>
<evidence type="ECO:0000313" key="2">
    <source>
        <dbReference type="EMBL" id="EEH57207.1"/>
    </source>
</evidence>
<dbReference type="GO" id="GO:0003690">
    <property type="term" value="F:double-stranded DNA binding"/>
    <property type="evidence" value="ECO:0007669"/>
    <property type="project" value="InterPro"/>
</dbReference>
<name>C1MSW3_MICPC</name>
<dbReference type="GO" id="GO:0070390">
    <property type="term" value="C:transcription export complex 2"/>
    <property type="evidence" value="ECO:0007669"/>
    <property type="project" value="TreeGrafter"/>
</dbReference>
<sequence>MATLENFLDAAAAAVNANDGATLARLLDVNLADAARAVEGAIASDAGLNLGAQCASKIRAPYDEIFAHHCQCLAAKAENRGDDAFVSCKATTEAFVKDYRTCDTAWAIDALVRFVKNARELADVADAEAVAAKKKPERLHDAGALLMLVYRNSSNTSVKEKKRASLFLVVMLFKIYFKLNTLHLCKNLINAVNLPTFPPFEGFPKSQRVTYSYYVGRLAVFDDDFEKAETHLTYAFEKCPRTHLKNKTLTLKYLVPVKLALGKLPTKALLEKYGLDEFVEIADALRQGNVRKLNDALAKFQVVFIMQGTFLVLERLRELAIRTLFVKVHAYCAAKYPAKANQVSLALFLRALHWLGCDEMDLDEVECVVANLIMRKRIKGYVSHEKRVVVLSKVSPFPPWC</sequence>
<dbReference type="eggNOG" id="KOG2688">
    <property type="taxonomic scope" value="Eukaryota"/>
</dbReference>
<reference evidence="2 3" key="1">
    <citation type="journal article" date="2009" name="Science">
        <title>Green evolution and dynamic adaptations revealed by genomes of the marine picoeukaryotes Micromonas.</title>
        <authorList>
            <person name="Worden A.Z."/>
            <person name="Lee J.H."/>
            <person name="Mock T."/>
            <person name="Rouze P."/>
            <person name="Simmons M.P."/>
            <person name="Aerts A.L."/>
            <person name="Allen A.E."/>
            <person name="Cuvelier M.L."/>
            <person name="Derelle E."/>
            <person name="Everett M.V."/>
            <person name="Foulon E."/>
            <person name="Grimwood J."/>
            <person name="Gundlach H."/>
            <person name="Henrissat B."/>
            <person name="Napoli C."/>
            <person name="McDonald S.M."/>
            <person name="Parker M.S."/>
            <person name="Rombauts S."/>
            <person name="Salamov A."/>
            <person name="Von Dassow P."/>
            <person name="Badger J.H."/>
            <person name="Coutinho P.M."/>
            <person name="Demir E."/>
            <person name="Dubchak I."/>
            <person name="Gentemann C."/>
            <person name="Eikrem W."/>
            <person name="Gready J.E."/>
            <person name="John U."/>
            <person name="Lanier W."/>
            <person name="Lindquist E.A."/>
            <person name="Lucas S."/>
            <person name="Mayer K.F."/>
            <person name="Moreau H."/>
            <person name="Not F."/>
            <person name="Otillar R."/>
            <person name="Panaud O."/>
            <person name="Pangilinan J."/>
            <person name="Paulsen I."/>
            <person name="Piegu B."/>
            <person name="Poliakov A."/>
            <person name="Robbens S."/>
            <person name="Schmutz J."/>
            <person name="Toulza E."/>
            <person name="Wyss T."/>
            <person name="Zelensky A."/>
            <person name="Zhou K."/>
            <person name="Armbrust E.V."/>
            <person name="Bhattacharya D."/>
            <person name="Goodenough U.W."/>
            <person name="Van de Peer Y."/>
            <person name="Grigoriev I.V."/>
        </authorList>
    </citation>
    <scope>NUCLEOTIDE SEQUENCE [LARGE SCALE GENOMIC DNA]</scope>
    <source>
        <strain evidence="2 3">CCMP1545</strain>
    </source>
</reference>
<dbReference type="InterPro" id="IPR045114">
    <property type="entry name" value="Csn12-like"/>
</dbReference>
<organism evidence="3">
    <name type="scientific">Micromonas pusilla (strain CCMP1545)</name>
    <name type="common">Picoplanktonic green alga</name>
    <dbReference type="NCBI Taxonomy" id="564608"/>
    <lineage>
        <taxon>Eukaryota</taxon>
        <taxon>Viridiplantae</taxon>
        <taxon>Chlorophyta</taxon>
        <taxon>Mamiellophyceae</taxon>
        <taxon>Mamiellales</taxon>
        <taxon>Mamiellaceae</taxon>
        <taxon>Micromonas</taxon>
    </lineage>
</organism>
<dbReference type="PANTHER" id="PTHR12732:SF0">
    <property type="entry name" value="PCI DOMAIN-CONTAINING PROTEIN 2"/>
    <property type="match status" value="1"/>
</dbReference>
<dbReference type="GO" id="GO:0006368">
    <property type="term" value="P:transcription elongation by RNA polymerase II"/>
    <property type="evidence" value="ECO:0007669"/>
    <property type="project" value="TreeGrafter"/>
</dbReference>
<dbReference type="GO" id="GO:0003723">
    <property type="term" value="F:RNA binding"/>
    <property type="evidence" value="ECO:0007669"/>
    <property type="project" value="InterPro"/>
</dbReference>
<dbReference type="PROSITE" id="PS50250">
    <property type="entry name" value="PCI"/>
    <property type="match status" value="1"/>
</dbReference>
<evidence type="ECO:0000313" key="3">
    <source>
        <dbReference type="Proteomes" id="UP000001876"/>
    </source>
</evidence>
<dbReference type="OMA" id="INRMFTL"/>
<evidence type="ECO:0000259" key="1">
    <source>
        <dbReference type="PROSITE" id="PS50250"/>
    </source>
</evidence>
<accession>C1MSW3</accession>
<dbReference type="OrthoDB" id="10252687at2759"/>
<dbReference type="Pfam" id="PF25573">
    <property type="entry name" value="TPR_PSMD3_N"/>
    <property type="match status" value="1"/>
</dbReference>
<dbReference type="SMART" id="SM00753">
    <property type="entry name" value="PAM"/>
    <property type="match status" value="1"/>
</dbReference>
<dbReference type="GO" id="GO:0016973">
    <property type="term" value="P:poly(A)+ mRNA export from nucleus"/>
    <property type="evidence" value="ECO:0007669"/>
    <property type="project" value="TreeGrafter"/>
</dbReference>